<evidence type="ECO:0000313" key="2">
    <source>
        <dbReference type="Proteomes" id="UP000326241"/>
    </source>
</evidence>
<proteinExistence type="predicted"/>
<dbReference type="AlphaFoldDB" id="A0A5E6VMY6"/>
<gene>
    <name evidence="1" type="ORF">PS624_04249</name>
</gene>
<reference evidence="1 2" key="1">
    <citation type="submission" date="2019-09" db="EMBL/GenBank/DDBJ databases">
        <authorList>
            <person name="Chandra G."/>
            <person name="Truman W A."/>
        </authorList>
    </citation>
    <scope>NUCLEOTIDE SEQUENCE [LARGE SCALE GENOMIC DNA]</scope>
    <source>
        <strain evidence="1">PS624</strain>
    </source>
</reference>
<sequence>MQRLVGLAHMVGNRLPQRVFDYRETPLGFVDRRRARAADFFGVPGFGNQPLQGVLNLFAFGAGQVAMVLRSELSGDRVVLLDQRAPRHFGRVRGQHQFNFQSRQLPRQGFGAVAFIAQTGEQFRQHTGFERRRLRFFAAMDQLILLGDVCQIEKLVERPRHREQFVFAQLIEAGAQLSVHRAPPVSLGALANLLDLVEKRLAVLISNGVAQQLSEQVNVFAQACINIGHQQFPSSNPDGLETSA</sequence>
<name>A0A5E6VMY6_PSEFL</name>
<organism evidence="1 2">
    <name type="scientific">Pseudomonas fluorescens</name>
    <dbReference type="NCBI Taxonomy" id="294"/>
    <lineage>
        <taxon>Bacteria</taxon>
        <taxon>Pseudomonadati</taxon>
        <taxon>Pseudomonadota</taxon>
        <taxon>Gammaproteobacteria</taxon>
        <taxon>Pseudomonadales</taxon>
        <taxon>Pseudomonadaceae</taxon>
        <taxon>Pseudomonas</taxon>
    </lineage>
</organism>
<evidence type="ECO:0000313" key="1">
    <source>
        <dbReference type="EMBL" id="VVN19335.1"/>
    </source>
</evidence>
<accession>A0A5E6VMY6</accession>
<dbReference type="Proteomes" id="UP000326241">
    <property type="component" value="Unassembled WGS sequence"/>
</dbReference>
<protein>
    <submittedName>
        <fullName evidence="1">Uncharacterized protein</fullName>
    </submittedName>
</protein>
<dbReference type="EMBL" id="CABVGZ010000053">
    <property type="protein sequence ID" value="VVN19335.1"/>
    <property type="molecule type" value="Genomic_DNA"/>
</dbReference>